<evidence type="ECO:0000256" key="11">
    <source>
        <dbReference type="RuleBase" id="RU003783"/>
    </source>
</evidence>
<comment type="caution">
    <text evidence="14">The sequence shown here is derived from an EMBL/GenBank/DDBJ whole genome shotgun (WGS) entry which is preliminary data.</text>
</comment>
<sequence>MALPVIAVLGPTGTGKSDLSIALAQELGGEIVNADALQFYRGMDIGTAKLPVHERGGIPHHLLDIMDVRQEASVARFQKDAREAFESIRERGAVPILVGGSGLYVRAALDEIDFPPTDANVRRRIEAEAAATGIGSLAERLAAVDPISAARNLDDRRLIRALEVHEISGKPFSSFMPQRKYHSPAIQIGLDMDRTLLHARLASRVGTMVELGLLDEVRRLDREGLREGKTASRAIGYAQFLAALDGTMSFKEATEKTVIATRQFARRQVTWFGADKRVSWFNPVSDSMMPGVLARIKETAK</sequence>
<evidence type="ECO:0000313" key="14">
    <source>
        <dbReference type="EMBL" id="GAA5228904.1"/>
    </source>
</evidence>
<dbReference type="Gene3D" id="1.10.20.140">
    <property type="match status" value="1"/>
</dbReference>
<comment type="function">
    <text evidence="2 10 12">Catalyzes the transfer of a dimethylallyl group onto the adenine at position 37 in tRNAs that read codons beginning with uridine, leading to the formation of N6-(dimethylallyl)adenosine (i(6)A).</text>
</comment>
<dbReference type="InterPro" id="IPR027417">
    <property type="entry name" value="P-loop_NTPase"/>
</dbReference>
<evidence type="ECO:0000256" key="13">
    <source>
        <dbReference type="RuleBase" id="RU003785"/>
    </source>
</evidence>
<evidence type="ECO:0000256" key="4">
    <source>
        <dbReference type="ARBA" id="ARBA00022679"/>
    </source>
</evidence>
<comment type="caution">
    <text evidence="10">Lacks conserved residue(s) required for the propagation of feature annotation.</text>
</comment>
<dbReference type="Gene3D" id="3.40.50.300">
    <property type="entry name" value="P-loop containing nucleotide triphosphate hydrolases"/>
    <property type="match status" value="1"/>
</dbReference>
<evidence type="ECO:0000256" key="6">
    <source>
        <dbReference type="ARBA" id="ARBA00022741"/>
    </source>
</evidence>
<dbReference type="PANTHER" id="PTHR11088">
    <property type="entry name" value="TRNA DIMETHYLALLYLTRANSFERASE"/>
    <property type="match status" value="1"/>
</dbReference>
<accession>A0ABP9TQ70</accession>
<keyword evidence="8 10" id="KW-0460">Magnesium</keyword>
<evidence type="ECO:0000256" key="8">
    <source>
        <dbReference type="ARBA" id="ARBA00022842"/>
    </source>
</evidence>
<comment type="similarity">
    <text evidence="3 10 13">Belongs to the IPP transferase family.</text>
</comment>
<evidence type="ECO:0000256" key="2">
    <source>
        <dbReference type="ARBA" id="ARBA00003213"/>
    </source>
</evidence>
<keyword evidence="7 10" id="KW-0067">ATP-binding</keyword>
<dbReference type="Pfam" id="PF01715">
    <property type="entry name" value="IPPT"/>
    <property type="match status" value="1"/>
</dbReference>
<organism evidence="14 15">
    <name type="scientific">Paeniglutamicibacter antarcticus</name>
    <dbReference type="NCBI Taxonomy" id="494023"/>
    <lineage>
        <taxon>Bacteria</taxon>
        <taxon>Bacillati</taxon>
        <taxon>Actinomycetota</taxon>
        <taxon>Actinomycetes</taxon>
        <taxon>Micrococcales</taxon>
        <taxon>Micrococcaceae</taxon>
        <taxon>Paeniglutamicibacter</taxon>
    </lineage>
</organism>
<keyword evidence="5 10" id="KW-0819">tRNA processing</keyword>
<gene>
    <name evidence="10 14" type="primary">miaA</name>
    <name evidence="14" type="ORF">GCM10025778_34430</name>
</gene>
<feature type="site" description="Interaction with substrate tRNA" evidence="10">
    <location>
        <position position="101"/>
    </location>
</feature>
<dbReference type="NCBIfam" id="TIGR00174">
    <property type="entry name" value="miaA"/>
    <property type="match status" value="1"/>
</dbReference>
<feature type="site" description="Interaction with substrate tRNA" evidence="10">
    <location>
        <position position="122"/>
    </location>
</feature>
<feature type="binding site" evidence="10">
    <location>
        <begin position="10"/>
        <end position="17"/>
    </location>
    <ligand>
        <name>ATP</name>
        <dbReference type="ChEBI" id="CHEBI:30616"/>
    </ligand>
</feature>
<evidence type="ECO:0000256" key="1">
    <source>
        <dbReference type="ARBA" id="ARBA00001946"/>
    </source>
</evidence>
<dbReference type="EC" id="2.5.1.75" evidence="10"/>
<protein>
    <recommendedName>
        <fullName evidence="10">tRNA dimethylallyltransferase</fullName>
        <ecNumber evidence="10">2.5.1.75</ecNumber>
    </recommendedName>
    <alternativeName>
        <fullName evidence="10">Dimethylallyl diphosphate:tRNA dimethylallyltransferase</fullName>
        <shortName evidence="10">DMAPP:tRNA dimethylallyltransferase</shortName>
        <shortName evidence="10">DMATase</shortName>
    </alternativeName>
    <alternativeName>
        <fullName evidence="10">Isopentenyl-diphosphate:tRNA isopentenyltransferase</fullName>
        <shortName evidence="10">IPP transferase</shortName>
        <shortName evidence="10">IPPT</shortName>
        <shortName evidence="10">IPTase</shortName>
    </alternativeName>
</protein>
<comment type="cofactor">
    <cofactor evidence="1 10">
        <name>Mg(2+)</name>
        <dbReference type="ChEBI" id="CHEBI:18420"/>
    </cofactor>
</comment>
<name>A0ABP9TQ70_9MICC</name>
<comment type="subunit">
    <text evidence="10">Monomer.</text>
</comment>
<evidence type="ECO:0000256" key="12">
    <source>
        <dbReference type="RuleBase" id="RU003784"/>
    </source>
</evidence>
<feature type="binding site" evidence="10">
    <location>
        <begin position="12"/>
        <end position="17"/>
    </location>
    <ligand>
        <name>substrate</name>
    </ligand>
</feature>
<dbReference type="EMBL" id="BAABLK010000091">
    <property type="protein sequence ID" value="GAA5228904.1"/>
    <property type="molecule type" value="Genomic_DNA"/>
</dbReference>
<dbReference type="Proteomes" id="UP001501257">
    <property type="component" value="Unassembled WGS sequence"/>
</dbReference>
<keyword evidence="15" id="KW-1185">Reference proteome</keyword>
<evidence type="ECO:0000256" key="5">
    <source>
        <dbReference type="ARBA" id="ARBA00022694"/>
    </source>
</evidence>
<evidence type="ECO:0000313" key="15">
    <source>
        <dbReference type="Proteomes" id="UP001501257"/>
    </source>
</evidence>
<reference evidence="15" key="1">
    <citation type="journal article" date="2019" name="Int. J. Syst. Evol. Microbiol.">
        <title>The Global Catalogue of Microorganisms (GCM) 10K type strain sequencing project: providing services to taxonomists for standard genome sequencing and annotation.</title>
        <authorList>
            <consortium name="The Broad Institute Genomics Platform"/>
            <consortium name="The Broad Institute Genome Sequencing Center for Infectious Disease"/>
            <person name="Wu L."/>
            <person name="Ma J."/>
        </authorList>
    </citation>
    <scope>NUCLEOTIDE SEQUENCE [LARGE SCALE GENOMIC DNA]</scope>
    <source>
        <strain evidence="15">JCM 18952</strain>
    </source>
</reference>
<comment type="catalytic activity">
    <reaction evidence="9 10 11">
        <text>adenosine(37) in tRNA + dimethylallyl diphosphate = N(6)-dimethylallyladenosine(37) in tRNA + diphosphate</text>
        <dbReference type="Rhea" id="RHEA:26482"/>
        <dbReference type="Rhea" id="RHEA-COMP:10162"/>
        <dbReference type="Rhea" id="RHEA-COMP:10375"/>
        <dbReference type="ChEBI" id="CHEBI:33019"/>
        <dbReference type="ChEBI" id="CHEBI:57623"/>
        <dbReference type="ChEBI" id="CHEBI:74411"/>
        <dbReference type="ChEBI" id="CHEBI:74415"/>
        <dbReference type="EC" id="2.5.1.75"/>
    </reaction>
</comment>
<dbReference type="InterPro" id="IPR018022">
    <property type="entry name" value="IPT"/>
</dbReference>
<dbReference type="RefSeq" id="WP_210101335.1">
    <property type="nucleotide sequence ID" value="NZ_BAABLK010000091.1"/>
</dbReference>
<keyword evidence="4 10" id="KW-0808">Transferase</keyword>
<dbReference type="InterPro" id="IPR039657">
    <property type="entry name" value="Dimethylallyltransferase"/>
</dbReference>
<evidence type="ECO:0000256" key="7">
    <source>
        <dbReference type="ARBA" id="ARBA00022840"/>
    </source>
</evidence>
<evidence type="ECO:0000256" key="9">
    <source>
        <dbReference type="ARBA" id="ARBA00049563"/>
    </source>
</evidence>
<proteinExistence type="inferred from homology"/>
<dbReference type="HAMAP" id="MF_00185">
    <property type="entry name" value="IPP_trans"/>
    <property type="match status" value="1"/>
</dbReference>
<dbReference type="SUPFAM" id="SSF52540">
    <property type="entry name" value="P-loop containing nucleoside triphosphate hydrolases"/>
    <property type="match status" value="2"/>
</dbReference>
<keyword evidence="6 10" id="KW-0547">Nucleotide-binding</keyword>
<evidence type="ECO:0000256" key="3">
    <source>
        <dbReference type="ARBA" id="ARBA00005842"/>
    </source>
</evidence>
<dbReference type="PANTHER" id="PTHR11088:SF60">
    <property type="entry name" value="TRNA DIMETHYLALLYLTRANSFERASE"/>
    <property type="match status" value="1"/>
</dbReference>
<evidence type="ECO:0000256" key="10">
    <source>
        <dbReference type="HAMAP-Rule" id="MF_00185"/>
    </source>
</evidence>